<evidence type="ECO:0000256" key="8">
    <source>
        <dbReference type="HAMAP-Rule" id="MF_00277"/>
    </source>
</evidence>
<dbReference type="EMBL" id="QOPI01000008">
    <property type="protein sequence ID" value="RCL44849.1"/>
    <property type="molecule type" value="Genomic_DNA"/>
</dbReference>
<dbReference type="Pfam" id="PF01966">
    <property type="entry name" value="HD"/>
    <property type="match status" value="1"/>
</dbReference>
<evidence type="ECO:0000256" key="5">
    <source>
        <dbReference type="ARBA" id="ARBA00022842"/>
    </source>
</evidence>
<evidence type="ECO:0000313" key="11">
    <source>
        <dbReference type="EMBL" id="RCL44849.1"/>
    </source>
</evidence>
<dbReference type="CDD" id="cd04899">
    <property type="entry name" value="ACT_ACR-UUR-like_2"/>
    <property type="match status" value="1"/>
</dbReference>
<keyword evidence="1 8" id="KW-0808">Transferase</keyword>
<comment type="activity regulation">
    <text evidence="8">Uridylyltransferase (UTase) activity is inhibited by glutamine, while glutamine activates uridylyl-removing (UR) activity.</text>
</comment>
<comment type="catalytic activity">
    <reaction evidence="8">
        <text>[protein-PII]-uridylyl-L-tyrosine + H2O = [protein-PII]-L-tyrosine + UMP + H(+)</text>
        <dbReference type="Rhea" id="RHEA:48600"/>
        <dbReference type="Rhea" id="RHEA-COMP:12147"/>
        <dbReference type="Rhea" id="RHEA-COMP:12148"/>
        <dbReference type="ChEBI" id="CHEBI:15377"/>
        <dbReference type="ChEBI" id="CHEBI:15378"/>
        <dbReference type="ChEBI" id="CHEBI:46858"/>
        <dbReference type="ChEBI" id="CHEBI:57865"/>
        <dbReference type="ChEBI" id="CHEBI:90602"/>
    </reaction>
</comment>
<evidence type="ECO:0000256" key="6">
    <source>
        <dbReference type="ARBA" id="ARBA00023268"/>
    </source>
</evidence>
<dbReference type="GO" id="GO:0008081">
    <property type="term" value="F:phosphoric diester hydrolase activity"/>
    <property type="evidence" value="ECO:0007669"/>
    <property type="project" value="UniProtKB-UniRule"/>
</dbReference>
<evidence type="ECO:0000256" key="7">
    <source>
        <dbReference type="ARBA" id="ARBA00047968"/>
    </source>
</evidence>
<keyword evidence="3" id="KW-0677">Repeat</keyword>
<name>A0A368C5J3_9GAMM</name>
<keyword evidence="4 8" id="KW-0378">Hydrolase</keyword>
<dbReference type="Gene3D" id="1.10.3090.10">
    <property type="entry name" value="cca-adding enzyme, domain 2"/>
    <property type="match status" value="1"/>
</dbReference>
<dbReference type="InterPro" id="IPR006674">
    <property type="entry name" value="HD_domain"/>
</dbReference>
<dbReference type="SMART" id="SM00471">
    <property type="entry name" value="HDc"/>
    <property type="match status" value="1"/>
</dbReference>
<reference evidence="11 12" key="1">
    <citation type="journal article" date="2018" name="Microbiome">
        <title>Fine metagenomic profile of the Mediterranean stratified and mixed water columns revealed by assembly and recruitment.</title>
        <authorList>
            <person name="Haro-Moreno J.M."/>
            <person name="Lopez-Perez M."/>
            <person name="De La Torre J.R."/>
            <person name="Picazo A."/>
            <person name="Camacho A."/>
            <person name="Rodriguez-Valera F."/>
        </authorList>
    </citation>
    <scope>NUCLEOTIDE SEQUENCE [LARGE SCALE GENOMIC DNA]</scope>
    <source>
        <strain evidence="11">MED-G78</strain>
    </source>
</reference>
<evidence type="ECO:0000313" key="12">
    <source>
        <dbReference type="Proteomes" id="UP000252915"/>
    </source>
</evidence>
<dbReference type="NCBIfam" id="TIGR01693">
    <property type="entry name" value="UTase_glnD"/>
    <property type="match status" value="1"/>
</dbReference>
<comment type="domain">
    <text evidence="8">Has four distinct domains: an N-terminal nucleotidyltransferase (NT) domain responsible for UTase activity, a central HD domain that encodes UR activity, and two C-terminal ACT domains that seem to have a role in glutamine sensing.</text>
</comment>
<evidence type="ECO:0000256" key="2">
    <source>
        <dbReference type="ARBA" id="ARBA00022695"/>
    </source>
</evidence>
<dbReference type="EC" id="3.1.4.-" evidence="8"/>
<comment type="similarity">
    <text evidence="8">Belongs to the GlnD family.</text>
</comment>
<protein>
    <recommendedName>
        <fullName evidence="8">Bifunctional uridylyltransferase/uridylyl-removing enzyme</fullName>
        <shortName evidence="8">UTase/UR</shortName>
    </recommendedName>
    <alternativeName>
        <fullName evidence="8">Bifunctional [protein-PII] modification enzyme</fullName>
    </alternativeName>
    <alternativeName>
        <fullName evidence="8">Bifunctional nitrogen sensor protein</fullName>
    </alternativeName>
    <domain>
        <recommendedName>
            <fullName evidence="8">[Protein-PII] uridylyltransferase</fullName>
            <shortName evidence="8">PII uridylyltransferase</shortName>
            <shortName evidence="8">UTase</shortName>
            <ecNumber evidence="8">2.7.7.59</ecNumber>
        </recommendedName>
    </domain>
    <domain>
        <recommendedName>
            <fullName evidence="8">[Protein-PII]-UMP uridylyl-removing enzyme</fullName>
            <shortName evidence="8">UR</shortName>
            <ecNumber evidence="8">3.1.4.-</ecNumber>
        </recommendedName>
    </domain>
</protein>
<dbReference type="SUPFAM" id="SSF109604">
    <property type="entry name" value="HD-domain/PDEase-like"/>
    <property type="match status" value="1"/>
</dbReference>
<feature type="domain" description="HD" evidence="10">
    <location>
        <begin position="430"/>
        <end position="546"/>
    </location>
</feature>
<feature type="region of interest" description="Uridylyltransferase" evidence="8">
    <location>
        <begin position="1"/>
        <end position="312"/>
    </location>
</feature>
<organism evidence="11 12">
    <name type="scientific">SAR86 cluster bacterium</name>
    <dbReference type="NCBI Taxonomy" id="2030880"/>
    <lineage>
        <taxon>Bacteria</taxon>
        <taxon>Pseudomonadati</taxon>
        <taxon>Pseudomonadota</taxon>
        <taxon>Gammaproteobacteria</taxon>
        <taxon>SAR86 cluster</taxon>
    </lineage>
</organism>
<feature type="domain" description="ACT" evidence="9">
    <location>
        <begin position="666"/>
        <end position="753"/>
    </location>
</feature>
<dbReference type="SUPFAM" id="SSF55021">
    <property type="entry name" value="ACT-like"/>
    <property type="match status" value="1"/>
</dbReference>
<dbReference type="HAMAP" id="MF_00277">
    <property type="entry name" value="PII_uridylyl_transf"/>
    <property type="match status" value="1"/>
</dbReference>
<evidence type="ECO:0000259" key="10">
    <source>
        <dbReference type="PROSITE" id="PS51831"/>
    </source>
</evidence>
<accession>A0A368C5J3</accession>
<keyword evidence="6 8" id="KW-0511">Multifunctional enzyme</keyword>
<comment type="cofactor">
    <cofactor evidence="8">
        <name>Mg(2+)</name>
        <dbReference type="ChEBI" id="CHEBI:18420"/>
    </cofactor>
</comment>
<comment type="caution">
    <text evidence="11">The sequence shown here is derived from an EMBL/GenBank/DDBJ whole genome shotgun (WGS) entry which is preliminary data.</text>
</comment>
<dbReference type="InterPro" id="IPR054502">
    <property type="entry name" value="bHLH-TF_ACT-like_plant"/>
</dbReference>
<dbReference type="Pfam" id="PF08335">
    <property type="entry name" value="GlnD_UR_UTase"/>
    <property type="match status" value="1"/>
</dbReference>
<dbReference type="Proteomes" id="UP000252915">
    <property type="component" value="Unassembled WGS sequence"/>
</dbReference>
<dbReference type="GO" id="GO:0006808">
    <property type="term" value="P:regulation of nitrogen utilization"/>
    <property type="evidence" value="ECO:0007669"/>
    <property type="project" value="UniProtKB-UniRule"/>
</dbReference>
<comment type="catalytic activity">
    <reaction evidence="8">
        <text>[protein-PII]-L-tyrosine + UTP = [protein-PII]-uridylyl-L-tyrosine + diphosphate</text>
        <dbReference type="Rhea" id="RHEA:13673"/>
        <dbReference type="Rhea" id="RHEA-COMP:12147"/>
        <dbReference type="Rhea" id="RHEA-COMP:12148"/>
        <dbReference type="ChEBI" id="CHEBI:33019"/>
        <dbReference type="ChEBI" id="CHEBI:46398"/>
        <dbReference type="ChEBI" id="CHEBI:46858"/>
        <dbReference type="ChEBI" id="CHEBI:90602"/>
        <dbReference type="EC" id="2.7.7.59"/>
    </reaction>
</comment>
<proteinExistence type="inferred from homology"/>
<feature type="domain" description="ACT" evidence="9">
    <location>
        <begin position="775"/>
        <end position="843"/>
    </location>
</feature>
<comment type="function">
    <text evidence="8">Modifies, by uridylylation and deuridylylation, the PII regulatory proteins (GlnB and homologs), in response to the nitrogen status of the cell that GlnD senses through the glutamine level. Under low glutamine levels, catalyzes the conversion of the PII proteins and UTP to PII-UMP and PPi, while under higher glutamine levels, GlnD hydrolyzes PII-UMP to PII and UMP (deuridylylation). Thus, controls uridylylation state and activity of the PII proteins, and plays an important role in the regulation of nitrogen metabolism.</text>
</comment>
<dbReference type="PANTHER" id="PTHR47320:SF1">
    <property type="entry name" value="BIFUNCTIONAL URIDYLYLTRANSFERASE_URIDYLYL-REMOVING ENZYME"/>
    <property type="match status" value="1"/>
</dbReference>
<gene>
    <name evidence="8 11" type="primary">glnD</name>
    <name evidence="11" type="ORF">DBW92_02235</name>
</gene>
<comment type="catalytic activity">
    <reaction evidence="7">
        <text>guanosine 3',5'-bis(diphosphate) + H2O = GDP + diphosphate + H(+)</text>
        <dbReference type="Rhea" id="RHEA:14253"/>
        <dbReference type="ChEBI" id="CHEBI:15377"/>
        <dbReference type="ChEBI" id="CHEBI:15378"/>
        <dbReference type="ChEBI" id="CHEBI:33019"/>
        <dbReference type="ChEBI" id="CHEBI:58189"/>
        <dbReference type="ChEBI" id="CHEBI:77828"/>
        <dbReference type="EC" id="3.1.7.2"/>
    </reaction>
</comment>
<keyword evidence="5 8" id="KW-0460">Magnesium</keyword>
<dbReference type="GO" id="GO:0008773">
    <property type="term" value="F:[protein-PII] uridylyltransferase activity"/>
    <property type="evidence" value="ECO:0007669"/>
    <property type="project" value="UniProtKB-UniRule"/>
</dbReference>
<dbReference type="PANTHER" id="PTHR47320">
    <property type="entry name" value="BIFUNCTIONAL URIDYLYLTRANSFERASE/URIDYLYL-REMOVING ENZYME"/>
    <property type="match status" value="1"/>
</dbReference>
<dbReference type="InterPro" id="IPR003607">
    <property type="entry name" value="HD/PDEase_dom"/>
</dbReference>
<evidence type="ECO:0000256" key="4">
    <source>
        <dbReference type="ARBA" id="ARBA00022801"/>
    </source>
</evidence>
<evidence type="ECO:0000256" key="3">
    <source>
        <dbReference type="ARBA" id="ARBA00022737"/>
    </source>
</evidence>
<dbReference type="PROSITE" id="PS51671">
    <property type="entry name" value="ACT"/>
    <property type="match status" value="2"/>
</dbReference>
<dbReference type="InterPro" id="IPR010043">
    <property type="entry name" value="UTase/UR"/>
</dbReference>
<dbReference type="InterPro" id="IPR013546">
    <property type="entry name" value="PII_UdlTrfase/GS_AdlTrfase"/>
</dbReference>
<dbReference type="GO" id="GO:0008893">
    <property type="term" value="F:guanosine-3',5'-bis(diphosphate) 3'-diphosphatase activity"/>
    <property type="evidence" value="ECO:0007669"/>
    <property type="project" value="UniProtKB-EC"/>
</dbReference>
<dbReference type="InterPro" id="IPR002912">
    <property type="entry name" value="ACT_dom"/>
</dbReference>
<dbReference type="AlphaFoldDB" id="A0A368C5J3"/>
<dbReference type="EC" id="2.7.7.59" evidence="8"/>
<comment type="caution">
    <text evidence="8">Lacks conserved residue(s) required for the propagation of feature annotation.</text>
</comment>
<dbReference type="InterPro" id="IPR045865">
    <property type="entry name" value="ACT-like_dom_sf"/>
</dbReference>
<dbReference type="PROSITE" id="PS51831">
    <property type="entry name" value="HD"/>
    <property type="match status" value="1"/>
</dbReference>
<evidence type="ECO:0000256" key="1">
    <source>
        <dbReference type="ARBA" id="ARBA00022679"/>
    </source>
</evidence>
<keyword evidence="2 8" id="KW-0548">Nucleotidyltransferase</keyword>
<evidence type="ECO:0000259" key="9">
    <source>
        <dbReference type="PROSITE" id="PS51671"/>
    </source>
</evidence>
<dbReference type="Pfam" id="PF22754">
    <property type="entry name" value="bHLH-TF_ACT-like_plant"/>
    <property type="match status" value="1"/>
</dbReference>
<dbReference type="PIRSF" id="PIRSF006288">
    <property type="entry name" value="PII_uridyltransf"/>
    <property type="match status" value="1"/>
</dbReference>
<sequence length="843" mass="97846">MKKNLDKLDSKFWSWFPQAIDNPKKINFFLQKRSDWLDKEIIQNFKDLNLQNDFGLFAIGGYGNKEIFPASDIDISIIQINQKIKNYENLEKFIANLWDYGHKVGHSVRNKKELKKIISEDVKEFTSFLSFRPLSANKEAIEIINKIVGDKNKFISPSKFFNKKKIEQEGRHASFDSTSFNLEPDLKESPGSLRDFQTGTWILNHCFNLATINKIKNADIFSKKEFTAIEKAHNFIKLLRYSCNLIQTSSRNRLSFNSQIELAKRAKIKSKRSTQSVEILMQKYFYHAEVLSIFNETIFDKYDEKGTFKIKKDYGDFFIRNNRIGFKDTNLQENKHLIFEIFVKIGQRKDLIGIDTKTARLLKENAQLIDENFKKNNNYSKQFLQILRSPYNLSSILRKMKRLGIMQAYIKEFGEVIGQMQFDLFHIYTVDEHTFKVVRNMRQMKINHIDDGFEIENELINRLPKIEILYIAGLFHDLGKGKGGDHSEIGAEASYKFAKKLGMSLHDAELISWLVLNHLEMSSISQRKDIYDPSTIKDFANKCKNLERLNYLYLLTINDIRATNPSIWNGWKHGLLRSLFFNTRSSLNKERDKSIKEVVKDRINSIVQDLGQGDKNIITNLWKEIDESYFGRFSSSQLKWQAESIIMNEEDADIIELRQNFNNLLEIFIKIKNVDGLFLNLVKIFGALGVEIIDADISTTKDKKIALNTFIASYKYQSIKLTQADTKSLSTKIKAIHSGSKKLNKIDVRSDSKNMHFKKPTKITDSIDKQKNRNIITIETTNSSGLLVKMAQVFKSYDVSIHSAKITTLGEKVEDTFFIEDQNINLISKNKIQKIKKALSEII</sequence>